<dbReference type="HAMAP" id="MF_01197">
    <property type="entry name" value="SepF"/>
    <property type="match status" value="1"/>
</dbReference>
<dbReference type="Pfam" id="PF04472">
    <property type="entry name" value="SepF"/>
    <property type="match status" value="1"/>
</dbReference>
<keyword evidence="2" id="KW-0131">Cell cycle</keyword>
<keyword evidence="2" id="KW-0963">Cytoplasm</keyword>
<keyword evidence="2 3" id="KW-0132">Cell division</keyword>
<gene>
    <name evidence="2 3" type="primary">sepF</name>
    <name evidence="3" type="ORF">NE686_02080</name>
</gene>
<comment type="function">
    <text evidence="1 2">Cell division protein that is part of the divisome complex and is recruited early to the Z-ring. Probably stimulates Z-ring formation, perhaps through the cross-linking of FtsZ protofilaments. Its function overlaps with FtsA.</text>
</comment>
<comment type="subcellular location">
    <subcellularLocation>
        <location evidence="2">Cytoplasm</location>
    </subcellularLocation>
    <text evidence="2">Localizes to the division site, in a FtsZ-dependent manner.</text>
</comment>
<comment type="caution">
    <text evidence="3">The sequence shown here is derived from an EMBL/GenBank/DDBJ whole genome shotgun (WGS) entry which is preliminary data.</text>
</comment>
<evidence type="ECO:0000313" key="3">
    <source>
        <dbReference type="EMBL" id="MCQ4921863.1"/>
    </source>
</evidence>
<dbReference type="Proteomes" id="UP001524478">
    <property type="component" value="Unassembled WGS sequence"/>
</dbReference>
<comment type="similarity">
    <text evidence="2">Belongs to the SepF family.</text>
</comment>
<proteinExistence type="inferred from homology"/>
<dbReference type="PANTHER" id="PTHR35798">
    <property type="entry name" value="CELL DIVISION PROTEIN SEPF"/>
    <property type="match status" value="1"/>
</dbReference>
<evidence type="ECO:0000313" key="4">
    <source>
        <dbReference type="Proteomes" id="UP001524478"/>
    </source>
</evidence>
<reference evidence="3 4" key="1">
    <citation type="submission" date="2022-06" db="EMBL/GenBank/DDBJ databases">
        <title>Isolation of gut microbiota from human fecal samples.</title>
        <authorList>
            <person name="Pamer E.G."/>
            <person name="Barat B."/>
            <person name="Waligurski E."/>
            <person name="Medina S."/>
            <person name="Paddock L."/>
            <person name="Mostad J."/>
        </authorList>
    </citation>
    <scope>NUCLEOTIDE SEQUENCE [LARGE SCALE GENOMIC DNA]</scope>
    <source>
        <strain evidence="3 4">DFI.7.95</strain>
    </source>
</reference>
<organism evidence="3 4">
    <name type="scientific">Tissierella carlieri</name>
    <dbReference type="NCBI Taxonomy" id="689904"/>
    <lineage>
        <taxon>Bacteria</taxon>
        <taxon>Bacillati</taxon>
        <taxon>Bacillota</taxon>
        <taxon>Tissierellia</taxon>
        <taxon>Tissierellales</taxon>
        <taxon>Tissierellaceae</taxon>
        <taxon>Tissierella</taxon>
    </lineage>
</organism>
<dbReference type="RefSeq" id="WP_216562341.1">
    <property type="nucleotide sequence ID" value="NZ_JAHLOH010000053.1"/>
</dbReference>
<dbReference type="InterPro" id="IPR023052">
    <property type="entry name" value="Cell_div_SepF"/>
</dbReference>
<dbReference type="InterPro" id="IPR007561">
    <property type="entry name" value="Cell_div_SepF/SepF-rel"/>
</dbReference>
<dbReference type="PANTHER" id="PTHR35798:SF1">
    <property type="entry name" value="CELL DIVISION PROTEIN SEPF"/>
    <property type="match status" value="1"/>
</dbReference>
<sequence>MSNFMDKIKYFIGVQDLEDEEMNEDYEEYEEDYDVAVPTKTKKLNNKVVNIHTNSNMKIIVHEPLSYDEAPSIIDDLKSRKTVIVNLEQLDNNIKRQIFDFISGGLYALEGNIQKVTKDIFIFAPSNVEIDGLKDELKSKGIFSW</sequence>
<keyword evidence="2" id="KW-0717">Septation</keyword>
<protein>
    <recommendedName>
        <fullName evidence="2">Cell division protein SepF</fullName>
    </recommendedName>
</protein>
<dbReference type="GO" id="GO:0051301">
    <property type="term" value="P:cell division"/>
    <property type="evidence" value="ECO:0007669"/>
    <property type="project" value="UniProtKB-KW"/>
</dbReference>
<accession>A0ABT1S5W0</accession>
<evidence type="ECO:0000256" key="1">
    <source>
        <dbReference type="ARBA" id="ARBA00044936"/>
    </source>
</evidence>
<keyword evidence="4" id="KW-1185">Reference proteome</keyword>
<comment type="subunit">
    <text evidence="2">Homodimer. Interacts with FtsZ.</text>
</comment>
<dbReference type="EMBL" id="JANGAC010000001">
    <property type="protein sequence ID" value="MCQ4921863.1"/>
    <property type="molecule type" value="Genomic_DNA"/>
</dbReference>
<evidence type="ECO:0000256" key="2">
    <source>
        <dbReference type="HAMAP-Rule" id="MF_01197"/>
    </source>
</evidence>
<name>A0ABT1S5W0_9FIRM</name>